<evidence type="ECO:0000256" key="1">
    <source>
        <dbReference type="ARBA" id="ARBA00004651"/>
    </source>
</evidence>
<comment type="caution">
    <text evidence="10">The sequence shown here is derived from an EMBL/GenBank/DDBJ whole genome shotgun (WGS) entry which is preliminary data.</text>
</comment>
<dbReference type="OrthoDB" id="9807402at2"/>
<dbReference type="Pfam" id="PF19300">
    <property type="entry name" value="BPD_transp_1_N"/>
    <property type="match status" value="1"/>
</dbReference>
<dbReference type="SUPFAM" id="SSF161098">
    <property type="entry name" value="MetI-like"/>
    <property type="match status" value="1"/>
</dbReference>
<evidence type="ECO:0000259" key="8">
    <source>
        <dbReference type="PROSITE" id="PS50928"/>
    </source>
</evidence>
<dbReference type="PROSITE" id="PS50928">
    <property type="entry name" value="ABC_TM1"/>
    <property type="match status" value="1"/>
</dbReference>
<comment type="similarity">
    <text evidence="7">Belongs to the binding-protein-dependent transport system permease family.</text>
</comment>
<keyword evidence="5 7" id="KW-1133">Transmembrane helix</keyword>
<keyword evidence="12" id="KW-1185">Reference proteome</keyword>
<dbReference type="AlphaFoldDB" id="A0A6I4UMD7"/>
<sequence>MARFVLQRLAFFGLVLLGVSLITFAIAHLAPGDPARMMAGPAASADAVAALRAELGLDLPLWQQYARYLGDLLRFDLGTSNVSGEPVLDEILARAPASIELMGSALLLSLLVGIPLGIGAAVKRGGWLDRLVSGLSVAGISVPAFWLGLVMVILFYRQLEWFPASGRFTGEPPPAVTGFLLIDALIALDFRALSAASAHLALPVLSLALLEAGPLARLVRNQMRAVLGSDYVRMARASGLSERTILWRHALRNALTPLVTLVAASIAMMLFGSVSLETVFGWPGAGHYVVQSIFALDFPVIMGFAVLTAIAYVLVNTAADITLGLIDPRVRPA</sequence>
<dbReference type="InterPro" id="IPR000515">
    <property type="entry name" value="MetI-like"/>
</dbReference>
<dbReference type="GO" id="GO:0071916">
    <property type="term" value="F:dipeptide transmembrane transporter activity"/>
    <property type="evidence" value="ECO:0007669"/>
    <property type="project" value="TreeGrafter"/>
</dbReference>
<keyword evidence="2 7" id="KW-0813">Transport</keyword>
<organism evidence="10 11">
    <name type="scientific">Erythrobacter ramosus</name>
    <dbReference type="NCBI Taxonomy" id="35811"/>
    <lineage>
        <taxon>Bacteria</taxon>
        <taxon>Pseudomonadati</taxon>
        <taxon>Pseudomonadota</taxon>
        <taxon>Alphaproteobacteria</taxon>
        <taxon>Sphingomonadales</taxon>
        <taxon>Erythrobacteraceae</taxon>
        <taxon>Erythrobacter/Porphyrobacter group</taxon>
        <taxon>Erythrobacter</taxon>
    </lineage>
</organism>
<evidence type="ECO:0000313" key="11">
    <source>
        <dbReference type="Proteomes" id="UP000430021"/>
    </source>
</evidence>
<dbReference type="CDD" id="cd06261">
    <property type="entry name" value="TM_PBP2"/>
    <property type="match status" value="1"/>
</dbReference>
<dbReference type="GO" id="GO:0005886">
    <property type="term" value="C:plasma membrane"/>
    <property type="evidence" value="ECO:0007669"/>
    <property type="project" value="UniProtKB-SubCell"/>
</dbReference>
<evidence type="ECO:0000313" key="10">
    <source>
        <dbReference type="EMBL" id="MXP38583.1"/>
    </source>
</evidence>
<feature type="transmembrane region" description="Helical" evidence="7">
    <location>
        <begin position="101"/>
        <end position="122"/>
    </location>
</feature>
<accession>A0A6I4UMD7</accession>
<feature type="transmembrane region" description="Helical" evidence="7">
    <location>
        <begin position="190"/>
        <end position="210"/>
    </location>
</feature>
<evidence type="ECO:0000256" key="5">
    <source>
        <dbReference type="ARBA" id="ARBA00022989"/>
    </source>
</evidence>
<dbReference type="Proteomes" id="UP000430021">
    <property type="component" value="Unassembled WGS sequence"/>
</dbReference>
<comment type="subcellular location">
    <subcellularLocation>
        <location evidence="1 7">Cell membrane</location>
        <topology evidence="1 7">Multi-pass membrane protein</topology>
    </subcellularLocation>
</comment>
<evidence type="ECO:0000256" key="3">
    <source>
        <dbReference type="ARBA" id="ARBA00022475"/>
    </source>
</evidence>
<protein>
    <submittedName>
        <fullName evidence="10">ABC transporter permease subunit</fullName>
    </submittedName>
    <submittedName>
        <fullName evidence="9">Peptide/nickel transport system permease protein</fullName>
    </submittedName>
</protein>
<proteinExistence type="inferred from homology"/>
<dbReference type="EMBL" id="WTYB01000002">
    <property type="protein sequence ID" value="MXP38583.1"/>
    <property type="molecule type" value="Genomic_DNA"/>
</dbReference>
<gene>
    <name evidence="9" type="ORF">FHS52_002304</name>
    <name evidence="10" type="ORF">GRI59_08165</name>
</gene>
<keyword evidence="4 7" id="KW-0812">Transmembrane</keyword>
<reference evidence="9 12" key="2">
    <citation type="submission" date="2020-08" db="EMBL/GenBank/DDBJ databases">
        <title>Genomic Encyclopedia of Type Strains, Phase IV (KMG-IV): sequencing the most valuable type-strain genomes for metagenomic binning, comparative biology and taxonomic classification.</title>
        <authorList>
            <person name="Goeker M."/>
        </authorList>
    </citation>
    <scope>NUCLEOTIDE SEQUENCE [LARGE SCALE GENOMIC DNA]</scope>
    <source>
        <strain evidence="9 12">DSM 8510</strain>
    </source>
</reference>
<evidence type="ECO:0000313" key="12">
    <source>
        <dbReference type="Proteomes" id="UP000548685"/>
    </source>
</evidence>
<evidence type="ECO:0000256" key="7">
    <source>
        <dbReference type="RuleBase" id="RU363032"/>
    </source>
</evidence>
<feature type="domain" description="ABC transmembrane type-1" evidence="8">
    <location>
        <begin position="95"/>
        <end position="319"/>
    </location>
</feature>
<feature type="transmembrane region" description="Helical" evidence="7">
    <location>
        <begin position="134"/>
        <end position="156"/>
    </location>
</feature>
<evidence type="ECO:0000256" key="4">
    <source>
        <dbReference type="ARBA" id="ARBA00022692"/>
    </source>
</evidence>
<evidence type="ECO:0000256" key="2">
    <source>
        <dbReference type="ARBA" id="ARBA00022448"/>
    </source>
</evidence>
<reference evidence="10 11" key="1">
    <citation type="submission" date="2019-12" db="EMBL/GenBank/DDBJ databases">
        <title>Genomic-based taxomic classification of the family Erythrobacteraceae.</title>
        <authorList>
            <person name="Xu L."/>
        </authorList>
    </citation>
    <scope>NUCLEOTIDE SEQUENCE [LARGE SCALE GENOMIC DNA]</scope>
    <source>
        <strain evidence="10 11">JCM 10282</strain>
    </source>
</reference>
<evidence type="ECO:0000256" key="6">
    <source>
        <dbReference type="ARBA" id="ARBA00023136"/>
    </source>
</evidence>
<dbReference type="Gene3D" id="1.10.3720.10">
    <property type="entry name" value="MetI-like"/>
    <property type="match status" value="1"/>
</dbReference>
<dbReference type="EMBL" id="JACICE010000002">
    <property type="protein sequence ID" value="MBB3776335.1"/>
    <property type="molecule type" value="Genomic_DNA"/>
</dbReference>
<feature type="transmembrane region" description="Helical" evidence="7">
    <location>
        <begin position="288"/>
        <end position="315"/>
    </location>
</feature>
<dbReference type="Pfam" id="PF00528">
    <property type="entry name" value="BPD_transp_1"/>
    <property type="match status" value="1"/>
</dbReference>
<keyword evidence="6 7" id="KW-0472">Membrane</keyword>
<dbReference type="InterPro" id="IPR045621">
    <property type="entry name" value="BPD_transp_1_N"/>
</dbReference>
<keyword evidence="3" id="KW-1003">Cell membrane</keyword>
<dbReference type="RefSeq" id="WP_160760725.1">
    <property type="nucleotide sequence ID" value="NZ_BAAADZ010000010.1"/>
</dbReference>
<evidence type="ECO:0000313" key="9">
    <source>
        <dbReference type="EMBL" id="MBB3776335.1"/>
    </source>
</evidence>
<dbReference type="PANTHER" id="PTHR43163">
    <property type="entry name" value="DIPEPTIDE TRANSPORT SYSTEM PERMEASE PROTEIN DPPB-RELATED"/>
    <property type="match status" value="1"/>
</dbReference>
<dbReference type="InterPro" id="IPR035906">
    <property type="entry name" value="MetI-like_sf"/>
</dbReference>
<feature type="transmembrane region" description="Helical" evidence="7">
    <location>
        <begin position="254"/>
        <end position="276"/>
    </location>
</feature>
<dbReference type="Proteomes" id="UP000548685">
    <property type="component" value="Unassembled WGS sequence"/>
</dbReference>
<dbReference type="PANTHER" id="PTHR43163:SF6">
    <property type="entry name" value="DIPEPTIDE TRANSPORT SYSTEM PERMEASE PROTEIN DPPB-RELATED"/>
    <property type="match status" value="1"/>
</dbReference>
<name>A0A6I4UMD7_9SPHN</name>